<evidence type="ECO:0000256" key="1">
    <source>
        <dbReference type="SAM" id="MobiDB-lite"/>
    </source>
</evidence>
<gene>
    <name evidence="2" type="ORF">CWATWH0005_3478</name>
</gene>
<dbReference type="RefSeq" id="WP_021833813.1">
    <property type="nucleotide sequence ID" value="NZ_CAQL01000983.1"/>
</dbReference>
<dbReference type="AlphaFoldDB" id="T2IX47"/>
<proteinExistence type="predicted"/>
<dbReference type="Proteomes" id="UP000017981">
    <property type="component" value="Unassembled WGS sequence"/>
</dbReference>
<accession>T2IX47</accession>
<dbReference type="GeneID" id="88766066"/>
<feature type="region of interest" description="Disordered" evidence="1">
    <location>
        <begin position="81"/>
        <end position="105"/>
    </location>
</feature>
<name>T2IX47_CROWT</name>
<organism evidence="2 3">
    <name type="scientific">Crocosphaera watsonii WH 0005</name>
    <dbReference type="NCBI Taxonomy" id="423472"/>
    <lineage>
        <taxon>Bacteria</taxon>
        <taxon>Bacillati</taxon>
        <taxon>Cyanobacteriota</taxon>
        <taxon>Cyanophyceae</taxon>
        <taxon>Oscillatoriophycideae</taxon>
        <taxon>Chroococcales</taxon>
        <taxon>Aphanothecaceae</taxon>
        <taxon>Crocosphaera</taxon>
    </lineage>
</organism>
<evidence type="ECO:0000313" key="2">
    <source>
        <dbReference type="EMBL" id="CCQ58241.1"/>
    </source>
</evidence>
<reference evidence="2 3" key="2">
    <citation type="submission" date="2013-09" db="EMBL/GenBank/DDBJ databases">
        <title>Whole genome comparison of six Crocosphaera watsonii strains with differing phenotypes.</title>
        <authorList>
            <person name="Bench S.R."/>
            <person name="Heller P."/>
            <person name="Frank I."/>
            <person name="Arciniega M."/>
            <person name="Shilova I.N."/>
            <person name="Zehr J.P."/>
        </authorList>
    </citation>
    <scope>NUCLEOTIDE SEQUENCE [LARGE SCALE GENOMIC DNA]</scope>
    <source>
        <strain evidence="2 3">WH 0005</strain>
    </source>
</reference>
<evidence type="ECO:0000313" key="3">
    <source>
        <dbReference type="Proteomes" id="UP000017981"/>
    </source>
</evidence>
<sequence>MDTEISPLELALQKRLSKLKPKTQTPGFLRSVVERQSLRIESALGMGYSYDEVAEIFSEQGFKCKGSTLKKYHLQAKKLLDDKNSSPIPELPEKKEASQSTQKKS</sequence>
<reference evidence="2 3" key="1">
    <citation type="submission" date="2013-01" db="EMBL/GenBank/DDBJ databases">
        <authorList>
            <person name="Bench S."/>
        </authorList>
    </citation>
    <scope>NUCLEOTIDE SEQUENCE [LARGE SCALE GENOMIC DNA]</scope>
    <source>
        <strain evidence="2 3">WH 0005</strain>
    </source>
</reference>
<dbReference type="EMBL" id="CAQL01000983">
    <property type="protein sequence ID" value="CCQ58241.1"/>
    <property type="molecule type" value="Genomic_DNA"/>
</dbReference>
<protein>
    <submittedName>
        <fullName evidence="2">Uncharacterized protein</fullName>
    </submittedName>
</protein>
<comment type="caution">
    <text evidence="2">The sequence shown here is derived from an EMBL/GenBank/DDBJ whole genome shotgun (WGS) entry which is preliminary data.</text>
</comment>